<feature type="transmembrane region" description="Helical" evidence="1">
    <location>
        <begin position="85"/>
        <end position="103"/>
    </location>
</feature>
<name>A0ABC8A2U9_LACLL</name>
<dbReference type="Proteomes" id="UP000028594">
    <property type="component" value="Chromosome"/>
</dbReference>
<proteinExistence type="predicted"/>
<keyword evidence="1" id="KW-1133">Transmembrane helix</keyword>
<dbReference type="Gene3D" id="1.10.287.980">
    <property type="entry name" value="plastocyanin oxidoreductase"/>
    <property type="match status" value="1"/>
</dbReference>
<evidence type="ECO:0000313" key="3">
    <source>
        <dbReference type="Proteomes" id="UP000028594"/>
    </source>
</evidence>
<dbReference type="AlphaFoldDB" id="A0ABC8A2U9"/>
<evidence type="ECO:0000313" key="2">
    <source>
        <dbReference type="EMBL" id="AII11547.1"/>
    </source>
</evidence>
<keyword evidence="1" id="KW-0472">Membrane</keyword>
<protein>
    <submittedName>
        <fullName evidence="2">Uncharacterized protein</fullName>
    </submittedName>
</protein>
<reference evidence="2 3" key="1">
    <citation type="submission" date="2014-07" db="EMBL/GenBank/DDBJ databases">
        <title>Genome sequence of Lactococcus lactis subsp. lactis NCDO 2118, a GABA-producing strain.</title>
        <authorList>
            <person name="Oliveira L.C."/>
            <person name="Saraiva T.D.L."/>
            <person name="Soares S.C."/>
            <person name="Ramos R.T.J."/>
            <person name="Sa P.H.C.G."/>
            <person name="Carneiro A.R."/>
            <person name="Miranda F."/>
            <person name="Freire M."/>
            <person name="Renan W."/>
            <person name="Oliveira A.F.Jr."/>
            <person name="Santos A.R."/>
            <person name="Pinto A.C."/>
            <person name="Souza B.M."/>
            <person name="Castro C.P."/>
            <person name="Diniz C.A.A."/>
            <person name="Rocha C.S."/>
            <person name="Mariano D.C.B."/>
            <person name="Aguiar E.L."/>
            <person name="Folador E.L."/>
            <person name="Barbosa E.G.V."/>
            <person name="Aburjaile F.F."/>
            <person name="Goncalves L.A."/>
            <person name="Guimaraes L.C."/>
            <person name="Azevedo M.S.P."/>
            <person name="Agresti P.C.M."/>
            <person name="Faria R.F."/>
            <person name="Tiwari S."/>
            <person name="Almeida S.S."/>
            <person name="Hassan S.S."/>
            <person name="Pereira V.B."/>
            <person name="Abreu V.A.C."/>
            <person name="Pereira U.P."/>
            <person name="Dorella F.A."/>
            <person name="Carvalho A.F."/>
            <person name="Pereira F.L."/>
            <person name="Leal C.A.G."/>
            <person name="Figueiredo H.C.P."/>
            <person name="Silva A."/>
            <person name="Miyoshi A."/>
            <person name="Azevedo V."/>
        </authorList>
    </citation>
    <scope>NUCLEOTIDE SEQUENCE [LARGE SCALE GENOMIC DNA]</scope>
    <source>
        <strain evidence="2 3">NCDO 2118</strain>
    </source>
</reference>
<feature type="transmembrane region" description="Helical" evidence="1">
    <location>
        <begin position="6"/>
        <end position="39"/>
    </location>
</feature>
<accession>A0ABC8A2U9</accession>
<dbReference type="KEGG" id="llx:NCDO2118_0046"/>
<dbReference type="EMBL" id="CP009054">
    <property type="protein sequence ID" value="AII11547.1"/>
    <property type="molecule type" value="Genomic_DNA"/>
</dbReference>
<evidence type="ECO:0000256" key="1">
    <source>
        <dbReference type="SAM" id="Phobius"/>
    </source>
</evidence>
<sequence>MVVEQYFLIIGLILQFIPSHSIQNASFTALIIGLVLVFFIKDKNESRKPLREKFYQKKVFWAWIFIPLFVILFIYSIFLKKESPYNFMMIILVVDMIIFNYFGTKYKW</sequence>
<organism evidence="2 3">
    <name type="scientific">Lactococcus lactis subsp. lactis NCDO 2118</name>
    <dbReference type="NCBI Taxonomy" id="1117941"/>
    <lineage>
        <taxon>Bacteria</taxon>
        <taxon>Bacillati</taxon>
        <taxon>Bacillota</taxon>
        <taxon>Bacilli</taxon>
        <taxon>Lactobacillales</taxon>
        <taxon>Streptococcaceae</taxon>
        <taxon>Lactococcus</taxon>
    </lineage>
</organism>
<gene>
    <name evidence="2" type="ORF">NCDO2118_0046</name>
</gene>
<feature type="transmembrane region" description="Helical" evidence="1">
    <location>
        <begin position="60"/>
        <end position="79"/>
    </location>
</feature>
<keyword evidence="1" id="KW-0812">Transmembrane</keyword>